<dbReference type="RefSeq" id="WP_345691154.1">
    <property type="nucleotide sequence ID" value="NZ_BAABIT010000001.1"/>
</dbReference>
<proteinExistence type="inferred from homology"/>
<dbReference type="InterPro" id="IPR002347">
    <property type="entry name" value="SDR_fam"/>
</dbReference>
<dbReference type="PANTHER" id="PTHR42879:SF2">
    <property type="entry name" value="3-OXOACYL-[ACYL-CARRIER-PROTEIN] REDUCTASE FABG"/>
    <property type="match status" value="1"/>
</dbReference>
<gene>
    <name evidence="3" type="ORF">ACFPM3_22400</name>
</gene>
<evidence type="ECO:0000256" key="1">
    <source>
        <dbReference type="ARBA" id="ARBA00006484"/>
    </source>
</evidence>
<dbReference type="PROSITE" id="PS00061">
    <property type="entry name" value="ADH_SHORT"/>
    <property type="match status" value="1"/>
</dbReference>
<dbReference type="Proteomes" id="UP001595829">
    <property type="component" value="Unassembled WGS sequence"/>
</dbReference>
<comment type="caution">
    <text evidence="3">The sequence shown here is derived from an EMBL/GenBank/DDBJ whole genome shotgun (WGS) entry which is preliminary data.</text>
</comment>
<comment type="similarity">
    <text evidence="1 2">Belongs to the short-chain dehydrogenases/reductases (SDR) family.</text>
</comment>
<name>A0ABV9XIN8_9ACTN</name>
<dbReference type="Pfam" id="PF00106">
    <property type="entry name" value="adh_short"/>
    <property type="match status" value="1"/>
</dbReference>
<dbReference type="Gene3D" id="3.40.50.720">
    <property type="entry name" value="NAD(P)-binding Rossmann-like Domain"/>
    <property type="match status" value="1"/>
</dbReference>
<evidence type="ECO:0000313" key="4">
    <source>
        <dbReference type="Proteomes" id="UP001595829"/>
    </source>
</evidence>
<dbReference type="SUPFAM" id="SSF51735">
    <property type="entry name" value="NAD(P)-binding Rossmann-fold domains"/>
    <property type="match status" value="1"/>
</dbReference>
<dbReference type="PANTHER" id="PTHR42879">
    <property type="entry name" value="3-OXOACYL-(ACYL-CARRIER-PROTEIN) REDUCTASE"/>
    <property type="match status" value="1"/>
</dbReference>
<keyword evidence="4" id="KW-1185">Reference proteome</keyword>
<dbReference type="InterPro" id="IPR050259">
    <property type="entry name" value="SDR"/>
</dbReference>
<dbReference type="InterPro" id="IPR020904">
    <property type="entry name" value="Sc_DH/Rdtase_CS"/>
</dbReference>
<sequence length="266" mass="27850">MTTAVRPEGPGPVALVTGATSGIGLEITKRLAGLGARVFVCARQQEPLTSLIKELRDAGHEVDGTTCDVSDPAQIKAYVAAAVARYGPVSVLVNNAGRSGGGATAEIADDLWFDVINTNLNSVFLMTKEVLTAGGMRDLDRGRIINIASTGGKQGVVHAAPYSASKHGVVGFTKALGLELARTGITVNAVCPGFVETPMAERVRTHYAGIWGVSEQETHDRITQRVPLGRYVETREVAAMVEYLVSDDAAAVTAQALNVCGGLGNY</sequence>
<dbReference type="PRINTS" id="PR00081">
    <property type="entry name" value="GDHRDH"/>
</dbReference>
<dbReference type="EMBL" id="JBHSJD010000017">
    <property type="protein sequence ID" value="MFC5024879.1"/>
    <property type="molecule type" value="Genomic_DNA"/>
</dbReference>
<reference evidence="4" key="1">
    <citation type="journal article" date="2019" name="Int. J. Syst. Evol. Microbiol.">
        <title>The Global Catalogue of Microorganisms (GCM) 10K type strain sequencing project: providing services to taxonomists for standard genome sequencing and annotation.</title>
        <authorList>
            <consortium name="The Broad Institute Genomics Platform"/>
            <consortium name="The Broad Institute Genome Sequencing Center for Infectious Disease"/>
            <person name="Wu L."/>
            <person name="Ma J."/>
        </authorList>
    </citation>
    <scope>NUCLEOTIDE SEQUENCE [LARGE SCALE GENOMIC DNA]</scope>
    <source>
        <strain evidence="4">CGMCC 4.1648</strain>
    </source>
</reference>
<evidence type="ECO:0000256" key="2">
    <source>
        <dbReference type="RuleBase" id="RU000363"/>
    </source>
</evidence>
<dbReference type="PRINTS" id="PR00080">
    <property type="entry name" value="SDRFAMILY"/>
</dbReference>
<protein>
    <submittedName>
        <fullName evidence="3">SDR family NAD(P)-dependent oxidoreductase</fullName>
    </submittedName>
</protein>
<dbReference type="InterPro" id="IPR036291">
    <property type="entry name" value="NAD(P)-bd_dom_sf"/>
</dbReference>
<evidence type="ECO:0000313" key="3">
    <source>
        <dbReference type="EMBL" id="MFC5024879.1"/>
    </source>
</evidence>
<organism evidence="3 4">
    <name type="scientific">Streptomyces coeruleoprunus</name>
    <dbReference type="NCBI Taxonomy" id="285563"/>
    <lineage>
        <taxon>Bacteria</taxon>
        <taxon>Bacillati</taxon>
        <taxon>Actinomycetota</taxon>
        <taxon>Actinomycetes</taxon>
        <taxon>Kitasatosporales</taxon>
        <taxon>Streptomycetaceae</taxon>
        <taxon>Streptomyces</taxon>
    </lineage>
</organism>
<accession>A0ABV9XIN8</accession>